<dbReference type="AlphaFoldDB" id="A0AAN7BDB8"/>
<protein>
    <recommendedName>
        <fullName evidence="2">Thioredoxin-like fold domain-containing protein</fullName>
    </recommendedName>
</protein>
<organism evidence="3 4">
    <name type="scientific">Rhypophila decipiens</name>
    <dbReference type="NCBI Taxonomy" id="261697"/>
    <lineage>
        <taxon>Eukaryota</taxon>
        <taxon>Fungi</taxon>
        <taxon>Dikarya</taxon>
        <taxon>Ascomycota</taxon>
        <taxon>Pezizomycotina</taxon>
        <taxon>Sordariomycetes</taxon>
        <taxon>Sordariomycetidae</taxon>
        <taxon>Sordariales</taxon>
        <taxon>Naviculisporaceae</taxon>
        <taxon>Rhypophila</taxon>
    </lineage>
</organism>
<gene>
    <name evidence="3" type="ORF">QBC37DRAFT_152484</name>
</gene>
<feature type="domain" description="Thioredoxin-like fold" evidence="2">
    <location>
        <begin position="67"/>
        <end position="177"/>
    </location>
</feature>
<feature type="region of interest" description="Disordered" evidence="1">
    <location>
        <begin position="130"/>
        <end position="149"/>
    </location>
</feature>
<dbReference type="EMBL" id="MU858049">
    <property type="protein sequence ID" value="KAK4219172.1"/>
    <property type="molecule type" value="Genomic_DNA"/>
</dbReference>
<feature type="region of interest" description="Disordered" evidence="1">
    <location>
        <begin position="93"/>
        <end position="120"/>
    </location>
</feature>
<evidence type="ECO:0000259" key="2">
    <source>
        <dbReference type="Pfam" id="PF17172"/>
    </source>
</evidence>
<dbReference type="PANTHER" id="PTHR12289:SF44">
    <property type="entry name" value="OUTER MEMBRANE PROTEIN (SAM35), PUTATIVE (AFU_ORTHOLOGUE AFUA_1G13180)-RELATED"/>
    <property type="match status" value="1"/>
</dbReference>
<accession>A0AAN7BDB8</accession>
<proteinExistence type="predicted"/>
<dbReference type="GO" id="GO:0007005">
    <property type="term" value="P:mitochondrion organization"/>
    <property type="evidence" value="ECO:0007669"/>
    <property type="project" value="TreeGrafter"/>
</dbReference>
<reference evidence="3" key="1">
    <citation type="journal article" date="2023" name="Mol. Phylogenet. Evol.">
        <title>Genome-scale phylogeny and comparative genomics of the fungal order Sordariales.</title>
        <authorList>
            <person name="Hensen N."/>
            <person name="Bonometti L."/>
            <person name="Westerberg I."/>
            <person name="Brannstrom I.O."/>
            <person name="Guillou S."/>
            <person name="Cros-Aarteil S."/>
            <person name="Calhoun S."/>
            <person name="Haridas S."/>
            <person name="Kuo A."/>
            <person name="Mondo S."/>
            <person name="Pangilinan J."/>
            <person name="Riley R."/>
            <person name="LaButti K."/>
            <person name="Andreopoulos B."/>
            <person name="Lipzen A."/>
            <person name="Chen C."/>
            <person name="Yan M."/>
            <person name="Daum C."/>
            <person name="Ng V."/>
            <person name="Clum A."/>
            <person name="Steindorff A."/>
            <person name="Ohm R.A."/>
            <person name="Martin F."/>
            <person name="Silar P."/>
            <person name="Natvig D.O."/>
            <person name="Lalanne C."/>
            <person name="Gautier V."/>
            <person name="Ament-Velasquez S.L."/>
            <person name="Kruys A."/>
            <person name="Hutchinson M.I."/>
            <person name="Powell A.J."/>
            <person name="Barry K."/>
            <person name="Miller A.N."/>
            <person name="Grigoriev I.V."/>
            <person name="Debuchy R."/>
            <person name="Gladieux P."/>
            <person name="Hiltunen Thoren M."/>
            <person name="Johannesson H."/>
        </authorList>
    </citation>
    <scope>NUCLEOTIDE SEQUENCE</scope>
    <source>
        <strain evidence="3">PSN293</strain>
    </source>
</reference>
<feature type="compositionally biased region" description="Basic and acidic residues" evidence="1">
    <location>
        <begin position="134"/>
        <end position="149"/>
    </location>
</feature>
<dbReference type="Pfam" id="PF17172">
    <property type="entry name" value="GST_N_4"/>
    <property type="match status" value="1"/>
</dbReference>
<comment type="caution">
    <text evidence="3">The sequence shown here is derived from an EMBL/GenBank/DDBJ whole genome shotgun (WGS) entry which is preliminary data.</text>
</comment>
<dbReference type="GO" id="GO:0001401">
    <property type="term" value="C:SAM complex"/>
    <property type="evidence" value="ECO:0007669"/>
    <property type="project" value="TreeGrafter"/>
</dbReference>
<dbReference type="Proteomes" id="UP001301769">
    <property type="component" value="Unassembled WGS sequence"/>
</dbReference>
<dbReference type="PANTHER" id="PTHR12289">
    <property type="entry name" value="METAXIN RELATED"/>
    <property type="match status" value="1"/>
</dbReference>
<keyword evidence="4" id="KW-1185">Reference proteome</keyword>
<dbReference type="InterPro" id="IPR012336">
    <property type="entry name" value="Thioredoxin-like_fold"/>
</dbReference>
<evidence type="ECO:0000256" key="1">
    <source>
        <dbReference type="SAM" id="MobiDB-lite"/>
    </source>
</evidence>
<evidence type="ECO:0000313" key="4">
    <source>
        <dbReference type="Proteomes" id="UP001301769"/>
    </source>
</evidence>
<reference evidence="3" key="2">
    <citation type="submission" date="2023-05" db="EMBL/GenBank/DDBJ databases">
        <authorList>
            <consortium name="Lawrence Berkeley National Laboratory"/>
            <person name="Steindorff A."/>
            <person name="Hensen N."/>
            <person name="Bonometti L."/>
            <person name="Westerberg I."/>
            <person name="Brannstrom I.O."/>
            <person name="Guillou S."/>
            <person name="Cros-Aarteil S."/>
            <person name="Calhoun S."/>
            <person name="Haridas S."/>
            <person name="Kuo A."/>
            <person name="Mondo S."/>
            <person name="Pangilinan J."/>
            <person name="Riley R."/>
            <person name="Labutti K."/>
            <person name="Andreopoulos B."/>
            <person name="Lipzen A."/>
            <person name="Chen C."/>
            <person name="Yanf M."/>
            <person name="Daum C."/>
            <person name="Ng V."/>
            <person name="Clum A."/>
            <person name="Ohm R."/>
            <person name="Martin F."/>
            <person name="Silar P."/>
            <person name="Natvig D."/>
            <person name="Lalanne C."/>
            <person name="Gautier V."/>
            <person name="Ament-Velasquez S.L."/>
            <person name="Kruys A."/>
            <person name="Hutchinson M.I."/>
            <person name="Powell A.J."/>
            <person name="Barry K."/>
            <person name="Miller A.N."/>
            <person name="Grigoriev I.V."/>
            <person name="Debuchy R."/>
            <person name="Gladieux P."/>
            <person name="Thoren M.H."/>
            <person name="Johannesson H."/>
        </authorList>
    </citation>
    <scope>NUCLEOTIDE SEQUENCE</scope>
    <source>
        <strain evidence="3">PSN293</strain>
    </source>
</reference>
<name>A0AAN7BDB8_9PEZI</name>
<sequence length="343" mass="38417">MSTKSVRSWMPPIPRPLERLFNSVPLLTYDANELPARAQSSTASDIPTLYVFSTEEDARKGLPSFNPKCLKWQTFLKLSKIPFNIIPSTNHASPTSQLPFLLPARKPSPTASKPPGGIEPIPSSKLEDWVLSQKQKDQASPEKQDEKFHPRQEAYQSLLDVPLRNSWLYTLYLDPTNSNLVEKLYIHPSSSSLWIRATLRHQLRRAAESAILTTTHSVSSGGPLKGFAHGVVHPDEIYRSAKEALEALAYELSIDNRGAEGNTGWFFGATEPGLFDAEVFAYVYLMVRFFSRPESAEGEKESGEEETKLWLGDLVRQAGNGELVGHMNRILELTWPDLVVRDA</sequence>
<dbReference type="InterPro" id="IPR050931">
    <property type="entry name" value="Mito_Protein_Transport_Metaxin"/>
</dbReference>
<evidence type="ECO:0000313" key="3">
    <source>
        <dbReference type="EMBL" id="KAK4219172.1"/>
    </source>
</evidence>